<dbReference type="InterPro" id="IPR042217">
    <property type="entry name" value="T4SS_VirB10/TrbI"/>
</dbReference>
<evidence type="ECO:0000313" key="10">
    <source>
        <dbReference type="EMBL" id="HHV68815.1"/>
    </source>
</evidence>
<evidence type="ECO:0000256" key="5">
    <source>
        <dbReference type="ARBA" id="ARBA00022989"/>
    </source>
</evidence>
<protein>
    <recommendedName>
        <fullName evidence="3">Type IV secretion system protein virB10</fullName>
    </recommendedName>
</protein>
<accession>A0A7V6PDE0</accession>
<keyword evidence="7 9" id="KW-0472">Membrane</keyword>
<evidence type="ECO:0000256" key="9">
    <source>
        <dbReference type="SAM" id="Phobius"/>
    </source>
</evidence>
<evidence type="ECO:0000256" key="7">
    <source>
        <dbReference type="ARBA" id="ARBA00023136"/>
    </source>
</evidence>
<keyword evidence="4 9" id="KW-0812">Transmembrane</keyword>
<dbReference type="InterPro" id="IPR005498">
    <property type="entry name" value="T4SS_VirB10/TraB/TrbI"/>
</dbReference>
<feature type="transmembrane region" description="Helical" evidence="9">
    <location>
        <begin position="39"/>
        <end position="60"/>
    </location>
</feature>
<dbReference type="EMBL" id="DUMN01000404">
    <property type="protein sequence ID" value="HHV68815.1"/>
    <property type="molecule type" value="Genomic_DNA"/>
</dbReference>
<comment type="subcellular location">
    <subcellularLocation>
        <location evidence="1">Membrane</location>
        <topology evidence="1">Single-pass membrane protein</topology>
    </subcellularLocation>
</comment>
<feature type="region of interest" description="Disordered" evidence="8">
    <location>
        <begin position="1"/>
        <end position="33"/>
    </location>
</feature>
<dbReference type="Proteomes" id="UP000551563">
    <property type="component" value="Unassembled WGS sequence"/>
</dbReference>
<evidence type="ECO:0000313" key="11">
    <source>
        <dbReference type="Proteomes" id="UP000551563"/>
    </source>
</evidence>
<gene>
    <name evidence="10" type="ORF">GXX48_14375</name>
</gene>
<evidence type="ECO:0000256" key="6">
    <source>
        <dbReference type="ARBA" id="ARBA00023026"/>
    </source>
</evidence>
<proteinExistence type="inferred from homology"/>
<comment type="similarity">
    <text evidence="2">Belongs to the TrbI/VirB10 family.</text>
</comment>
<feature type="region of interest" description="Disordered" evidence="8">
    <location>
        <begin position="67"/>
        <end position="124"/>
    </location>
</feature>
<evidence type="ECO:0000256" key="3">
    <source>
        <dbReference type="ARBA" id="ARBA00019211"/>
    </source>
</evidence>
<evidence type="ECO:0000256" key="2">
    <source>
        <dbReference type="ARBA" id="ARBA00010265"/>
    </source>
</evidence>
<evidence type="ECO:0000256" key="4">
    <source>
        <dbReference type="ARBA" id="ARBA00022692"/>
    </source>
</evidence>
<comment type="caution">
    <text evidence="10">The sequence shown here is derived from an EMBL/GenBank/DDBJ whole genome shotgun (WGS) entry which is preliminary data.</text>
</comment>
<dbReference type="CDD" id="cd16431">
    <property type="entry name" value="IcmE"/>
    <property type="match status" value="1"/>
</dbReference>
<keyword evidence="5 9" id="KW-1133">Transmembrane helix</keyword>
<name>A0A7V6PDE0_9HYPH</name>
<reference evidence="10 11" key="1">
    <citation type="journal article" date="2020" name="Biotechnol. Biofuels">
        <title>New insights from the biogas microbiome by comprehensive genome-resolved metagenomics of nearly 1600 species originating from multiple anaerobic digesters.</title>
        <authorList>
            <person name="Campanaro S."/>
            <person name="Treu L."/>
            <person name="Rodriguez-R L.M."/>
            <person name="Kovalovszki A."/>
            <person name="Ziels R.M."/>
            <person name="Maus I."/>
            <person name="Zhu X."/>
            <person name="Kougias P.G."/>
            <person name="Basile A."/>
            <person name="Luo G."/>
            <person name="Schluter A."/>
            <person name="Konstantinidis K.T."/>
            <person name="Angelidaki I."/>
        </authorList>
    </citation>
    <scope>NUCLEOTIDE SEQUENCE [LARGE SCALE GENOMIC DNA]</scope>
    <source>
        <strain evidence="10">AS04akNAM_66</strain>
    </source>
</reference>
<evidence type="ECO:0000256" key="1">
    <source>
        <dbReference type="ARBA" id="ARBA00004167"/>
    </source>
</evidence>
<organism evidence="10 11">
    <name type="scientific">Brucella intermedia</name>
    <dbReference type="NCBI Taxonomy" id="94625"/>
    <lineage>
        <taxon>Bacteria</taxon>
        <taxon>Pseudomonadati</taxon>
        <taxon>Pseudomonadota</taxon>
        <taxon>Alphaproteobacteria</taxon>
        <taxon>Hyphomicrobiales</taxon>
        <taxon>Brucellaceae</taxon>
        <taxon>Brucella/Ochrobactrum group</taxon>
        <taxon>Brucella</taxon>
    </lineage>
</organism>
<dbReference type="GO" id="GO:0016020">
    <property type="term" value="C:membrane"/>
    <property type="evidence" value="ECO:0007669"/>
    <property type="project" value="UniProtKB-SubCell"/>
</dbReference>
<feature type="compositionally biased region" description="Polar residues" evidence="8">
    <location>
        <begin position="81"/>
        <end position="111"/>
    </location>
</feature>
<evidence type="ECO:0000256" key="8">
    <source>
        <dbReference type="SAM" id="MobiDB-lite"/>
    </source>
</evidence>
<dbReference type="Gene3D" id="2.40.128.260">
    <property type="entry name" value="Type IV secretion system, VirB10/TraB/TrbI"/>
    <property type="match status" value="1"/>
</dbReference>
<dbReference type="AlphaFoldDB" id="A0A7V6PDE0"/>
<keyword evidence="6" id="KW-0843">Virulence</keyword>
<dbReference type="Pfam" id="PF03743">
    <property type="entry name" value="TrbI"/>
    <property type="match status" value="1"/>
</dbReference>
<dbReference type="InterPro" id="IPR049855">
    <property type="entry name" value="DotG/IcmE-like_C"/>
</dbReference>
<sequence>MSDASDENAKNSAEREDAAPDLAGAATVNRSGRKRGSRVQTYVVIGLLASAVGYVGYSMFKQSDLAPSRISRGPNVDATPAGQQQADSERYQQSLDAVNQQGAQTADQSGGSFLATPDEPLRNIDDIRDVTKEPYPRQRPVAPANEVPTQRVENFTPDRRQAMTPDDYSDINTLAGAMAAQAASLASQWSPKGSVNTIVLNQTLYKSPEQRQAEAEAARQAALSGNGGVVDGANMLIKAGQILFARTVNASDSDTPGPVVAEIFQKGPLYRARMLGSFQQNRNTNALIVEFSRLVMADGTEVPISAYAVDGAKGSIAVKSDVDHRWLARYGPRLAGAFISGLGETMSRPSQEIIIGNNSTTVVDRETELKDALYAGAGRVGDQLASEIEDMAPSGPLVKLGSGYTIGVLFMQGVPNVQATLNSVATR</sequence>
<feature type="compositionally biased region" description="Basic and acidic residues" evidence="8">
    <location>
        <begin position="7"/>
        <end position="18"/>
    </location>
</feature>